<protein>
    <submittedName>
        <fullName evidence="3">Uncharacterized protein</fullName>
    </submittedName>
</protein>
<feature type="compositionally biased region" description="Pro residues" evidence="1">
    <location>
        <begin position="154"/>
        <end position="165"/>
    </location>
</feature>
<dbReference type="EMBL" id="JBHRYA010000001">
    <property type="protein sequence ID" value="MFC3714741.1"/>
    <property type="molecule type" value="Genomic_DNA"/>
</dbReference>
<proteinExistence type="predicted"/>
<feature type="compositionally biased region" description="Low complexity" evidence="1">
    <location>
        <begin position="178"/>
        <end position="191"/>
    </location>
</feature>
<feature type="chain" id="PRO_5045258884" evidence="2">
    <location>
        <begin position="26"/>
        <end position="275"/>
    </location>
</feature>
<dbReference type="RefSeq" id="WP_386741688.1">
    <property type="nucleotide sequence ID" value="NZ_JBHRYA010000001.1"/>
</dbReference>
<feature type="signal peptide" evidence="2">
    <location>
        <begin position="1"/>
        <end position="25"/>
    </location>
</feature>
<keyword evidence="2" id="KW-0732">Signal</keyword>
<organism evidence="3 4">
    <name type="scientific">Luteimonas soli</name>
    <dbReference type="NCBI Taxonomy" id="1648966"/>
    <lineage>
        <taxon>Bacteria</taxon>
        <taxon>Pseudomonadati</taxon>
        <taxon>Pseudomonadota</taxon>
        <taxon>Gammaproteobacteria</taxon>
        <taxon>Lysobacterales</taxon>
        <taxon>Lysobacteraceae</taxon>
        <taxon>Luteimonas</taxon>
    </lineage>
</organism>
<keyword evidence="4" id="KW-1185">Reference proteome</keyword>
<accession>A0ABV7XFN7</accession>
<evidence type="ECO:0000256" key="2">
    <source>
        <dbReference type="SAM" id="SignalP"/>
    </source>
</evidence>
<comment type="caution">
    <text evidence="3">The sequence shown here is derived from an EMBL/GenBank/DDBJ whole genome shotgun (WGS) entry which is preliminary data.</text>
</comment>
<sequence length="275" mass="29857">MSRILTSCCAALLAALACFPSAARAQVELAVVDRDDGRWLPQYRHRGDRWLAGVPGHRYAVRLTNTSGERVLVVLSVDGVNAVTGEDADPSQAGYVLAPWQSTEIDGWRKSLDEVARFRFTDLPDSYAARTGRPGNVGVIGIAVFHERRAPRAWSPPPRPLPYPYPADTQAQAETRKASGAASAMAAEAPAAAPPPTADAARQQIGTGHGAREWAPVSRTTFVRASRRPAQVTELRYDTPRRLAALGILPRERWPRRPFAQAPRAFPGGFVPDPP</sequence>
<evidence type="ECO:0000313" key="3">
    <source>
        <dbReference type="EMBL" id="MFC3714741.1"/>
    </source>
</evidence>
<dbReference type="Proteomes" id="UP001595705">
    <property type="component" value="Unassembled WGS sequence"/>
</dbReference>
<evidence type="ECO:0000313" key="4">
    <source>
        <dbReference type="Proteomes" id="UP001595705"/>
    </source>
</evidence>
<gene>
    <name evidence="3" type="ORF">ACFONC_01035</name>
</gene>
<dbReference type="PROSITE" id="PS51257">
    <property type="entry name" value="PROKAR_LIPOPROTEIN"/>
    <property type="match status" value="1"/>
</dbReference>
<name>A0ABV7XFN7_9GAMM</name>
<feature type="region of interest" description="Disordered" evidence="1">
    <location>
        <begin position="151"/>
        <end position="210"/>
    </location>
</feature>
<evidence type="ECO:0000256" key="1">
    <source>
        <dbReference type="SAM" id="MobiDB-lite"/>
    </source>
</evidence>
<reference evidence="4" key="1">
    <citation type="journal article" date="2019" name="Int. J. Syst. Evol. Microbiol.">
        <title>The Global Catalogue of Microorganisms (GCM) 10K type strain sequencing project: providing services to taxonomists for standard genome sequencing and annotation.</title>
        <authorList>
            <consortium name="The Broad Institute Genomics Platform"/>
            <consortium name="The Broad Institute Genome Sequencing Center for Infectious Disease"/>
            <person name="Wu L."/>
            <person name="Ma J."/>
        </authorList>
    </citation>
    <scope>NUCLEOTIDE SEQUENCE [LARGE SCALE GENOMIC DNA]</scope>
    <source>
        <strain evidence="4">KCTC 42441</strain>
    </source>
</reference>